<dbReference type="Gene3D" id="2.120.10.30">
    <property type="entry name" value="TolB, C-terminal domain"/>
    <property type="match status" value="4"/>
</dbReference>
<evidence type="ECO:0000313" key="2">
    <source>
        <dbReference type="EMBL" id="KAI1709070.1"/>
    </source>
</evidence>
<comment type="caution">
    <text evidence="2">The sequence shown here is derived from an EMBL/GenBank/DDBJ whole genome shotgun (WGS) entry which is preliminary data.</text>
</comment>
<dbReference type="SUPFAM" id="SSF82171">
    <property type="entry name" value="DPP6 N-terminal domain-like"/>
    <property type="match status" value="1"/>
</dbReference>
<dbReference type="Pfam" id="PF07676">
    <property type="entry name" value="PD40"/>
    <property type="match status" value="5"/>
</dbReference>
<dbReference type="InterPro" id="IPR011042">
    <property type="entry name" value="6-blade_b-propeller_TolB-like"/>
</dbReference>
<dbReference type="Proteomes" id="UP001201812">
    <property type="component" value="Unassembled WGS sequence"/>
</dbReference>
<dbReference type="AlphaFoldDB" id="A0AAD4R4H3"/>
<protein>
    <submittedName>
        <fullName evidence="2">WD40-like beta propeller repeat domain-containing protein</fullName>
    </submittedName>
</protein>
<reference evidence="2" key="1">
    <citation type="submission" date="2022-01" db="EMBL/GenBank/DDBJ databases">
        <title>Genome Sequence Resource for Two Populations of Ditylenchus destructor, the Migratory Endoparasitic Phytonematode.</title>
        <authorList>
            <person name="Zhang H."/>
            <person name="Lin R."/>
            <person name="Xie B."/>
        </authorList>
    </citation>
    <scope>NUCLEOTIDE SEQUENCE</scope>
    <source>
        <strain evidence="2">BazhouSP</strain>
    </source>
</reference>
<comment type="similarity">
    <text evidence="1">Belongs to the TolB family.</text>
</comment>
<accession>A0AAD4R4H3</accession>
<sequence>MLLIPFSYFNSFFFIILFFDYLKNIDAIDQPSSADFISLTNTRQLTFGPGIDSRPLFSHDGRYIAFQGYGRQKYGTKTRQIYRLDQCHMERRASRLSTGLGSCSGFAFYPDGDMVYSGSFHHPNVSNVLGTHHENMCGSKNVDRDSKLKQLCKTSNFLYELSPHFDLFKTNALGNFKAQLTKDDGIYNGEPDISPDGRWAVFTSTRSGHPELWIMNATDGSDKKQLTNKSTVFGYKGGATFSPDGSKIVFHVTRPKSKHTFLDLLKYNLVDRALPTEIYTINVDGNGLKQVTQLGGISWAARFVPLRNGRILFTSNYNSSNNSMDVYQRGFNLFSIEEDGSDITQLTFNTDGIDAFPVVDRAARWLLWGSSRNGSSWKTLNLFLADVSNTTKSMLNCPNDEDREIPNSSKDFIRSLQQINAGKVQNRGYKAVHFKGEKHLENIQQLTFGGQNAEGYFSFTDESIVLQATGMDRYGTQCDQIYRADFVTTMPQKDTLLQRLSTGLGACTCSYFFPDGKHSIHATTFADNLLNLTDVTKTCPPKKCSSEAAKTDPVLKKLCNTSYTWDLFPAYDIYKVNEYGNIIARLTNTPGYDAEGAVSPDGSQIVFTSMRTGDPELWLMDADGSNQRQLTNGTLGYDGGPFFSPDGTKVIFRASRPKTQKDIQKYKQLLSYNLVEPLAMELYVINVDGSGQRPITQLGGSNWAPYYLKDNRRIIFSSNFNATGHFGAFDLYVIGEDGRGLERITYNENGFDAFPMMSYNGRKLIWGSSRNGKSFMELNLFLADWKN</sequence>
<evidence type="ECO:0000256" key="1">
    <source>
        <dbReference type="ARBA" id="ARBA00009820"/>
    </source>
</evidence>
<organism evidence="2 3">
    <name type="scientific">Ditylenchus destructor</name>
    <dbReference type="NCBI Taxonomy" id="166010"/>
    <lineage>
        <taxon>Eukaryota</taxon>
        <taxon>Metazoa</taxon>
        <taxon>Ecdysozoa</taxon>
        <taxon>Nematoda</taxon>
        <taxon>Chromadorea</taxon>
        <taxon>Rhabditida</taxon>
        <taxon>Tylenchina</taxon>
        <taxon>Tylenchomorpha</taxon>
        <taxon>Sphaerularioidea</taxon>
        <taxon>Anguinidae</taxon>
        <taxon>Anguininae</taxon>
        <taxon>Ditylenchus</taxon>
    </lineage>
</organism>
<dbReference type="EMBL" id="JAKKPZ010000032">
    <property type="protein sequence ID" value="KAI1709070.1"/>
    <property type="molecule type" value="Genomic_DNA"/>
</dbReference>
<dbReference type="InterPro" id="IPR011659">
    <property type="entry name" value="WD40"/>
</dbReference>
<keyword evidence="3" id="KW-1185">Reference proteome</keyword>
<gene>
    <name evidence="2" type="ORF">DdX_11468</name>
</gene>
<evidence type="ECO:0000313" key="3">
    <source>
        <dbReference type="Proteomes" id="UP001201812"/>
    </source>
</evidence>
<dbReference type="PANTHER" id="PTHR36842">
    <property type="entry name" value="PROTEIN TOLB HOMOLOG"/>
    <property type="match status" value="1"/>
</dbReference>
<proteinExistence type="inferred from homology"/>
<name>A0AAD4R4H3_9BILA</name>
<dbReference type="PANTHER" id="PTHR36842:SF1">
    <property type="entry name" value="PROTEIN TOLB"/>
    <property type="match status" value="1"/>
</dbReference>